<dbReference type="EMBL" id="BARW01030823">
    <property type="protein sequence ID" value="GAJ10066.1"/>
    <property type="molecule type" value="Genomic_DNA"/>
</dbReference>
<evidence type="ECO:0000259" key="1">
    <source>
        <dbReference type="Pfam" id="PF00144"/>
    </source>
</evidence>
<feature type="domain" description="Beta-lactamase-related" evidence="1">
    <location>
        <begin position="2"/>
        <end position="101"/>
    </location>
</feature>
<feature type="non-terminal residue" evidence="2">
    <location>
        <position position="1"/>
    </location>
</feature>
<evidence type="ECO:0000313" key="2">
    <source>
        <dbReference type="EMBL" id="GAJ10066.1"/>
    </source>
</evidence>
<accession>X1VA75</accession>
<name>X1VA75_9ZZZZ</name>
<organism evidence="2">
    <name type="scientific">marine sediment metagenome</name>
    <dbReference type="NCBI Taxonomy" id="412755"/>
    <lineage>
        <taxon>unclassified sequences</taxon>
        <taxon>metagenomes</taxon>
        <taxon>ecological metagenomes</taxon>
    </lineage>
</organism>
<dbReference type="AlphaFoldDB" id="X1VA75"/>
<dbReference type="Pfam" id="PF00144">
    <property type="entry name" value="Beta-lactamase"/>
    <property type="match status" value="1"/>
</dbReference>
<dbReference type="SUPFAM" id="SSF56601">
    <property type="entry name" value="beta-lactamase/transpeptidase-like"/>
    <property type="match status" value="1"/>
</dbReference>
<protein>
    <recommendedName>
        <fullName evidence="1">Beta-lactamase-related domain-containing protein</fullName>
    </recommendedName>
</protein>
<dbReference type="InterPro" id="IPR001466">
    <property type="entry name" value="Beta-lactam-related"/>
</dbReference>
<proteinExistence type="predicted"/>
<dbReference type="InterPro" id="IPR012338">
    <property type="entry name" value="Beta-lactam/transpept-like"/>
</dbReference>
<comment type="caution">
    <text evidence="2">The sequence shown here is derived from an EMBL/GenBank/DDBJ whole genome shotgun (WGS) entry which is preliminary data.</text>
</comment>
<reference evidence="2" key="1">
    <citation type="journal article" date="2014" name="Front. Microbiol.">
        <title>High frequency of phylogenetically diverse reductive dehalogenase-homologous genes in deep subseafloor sedimentary metagenomes.</title>
        <authorList>
            <person name="Kawai M."/>
            <person name="Futagami T."/>
            <person name="Toyoda A."/>
            <person name="Takaki Y."/>
            <person name="Nishi S."/>
            <person name="Hori S."/>
            <person name="Arai W."/>
            <person name="Tsubouchi T."/>
            <person name="Morono Y."/>
            <person name="Uchiyama I."/>
            <person name="Ito T."/>
            <person name="Fujiyama A."/>
            <person name="Inagaki F."/>
            <person name="Takami H."/>
        </authorList>
    </citation>
    <scope>NUCLEOTIDE SEQUENCE</scope>
    <source>
        <strain evidence="2">Expedition CK06-06</strain>
    </source>
</reference>
<gene>
    <name evidence="2" type="ORF">S12H4_49173</name>
</gene>
<dbReference type="Gene3D" id="3.40.710.10">
    <property type="entry name" value="DD-peptidase/beta-lactamase superfamily"/>
    <property type="match status" value="1"/>
</dbReference>
<sequence length="245" mass="26409">EGGLVSTAGDLAVFITALATQRDFPNAEYREQFMQELLTIQPVASGEPGLVGTGLGIAEYDYGYGPSYGHSGGIPGYVSLMVYFAEHDVTFAITWNGFDGGFADFGMVPDLYEALIEGTFSALGIASTLANDASAGNFYEDPAGRFTMPLVGDWTPVETDGMYAKYAFSDLDLAMSLVSIEASNVEGDMPTAVQVVGVDPASLTETYRGNWNKWSIFYYETTDGEGVTVFGPSPGRRRLLRHCDR</sequence>